<evidence type="ECO:0000256" key="6">
    <source>
        <dbReference type="ARBA" id="ARBA00023242"/>
    </source>
</evidence>
<evidence type="ECO:0000256" key="4">
    <source>
        <dbReference type="ARBA" id="ARBA00023125"/>
    </source>
</evidence>
<organism evidence="9 10">
    <name type="scientific">Neocucurbitaria cava</name>
    <dbReference type="NCBI Taxonomy" id="798079"/>
    <lineage>
        <taxon>Eukaryota</taxon>
        <taxon>Fungi</taxon>
        <taxon>Dikarya</taxon>
        <taxon>Ascomycota</taxon>
        <taxon>Pezizomycotina</taxon>
        <taxon>Dothideomycetes</taxon>
        <taxon>Pleosporomycetidae</taxon>
        <taxon>Pleosporales</taxon>
        <taxon>Pleosporineae</taxon>
        <taxon>Cucurbitariaceae</taxon>
        <taxon>Neocucurbitaria</taxon>
    </lineage>
</organism>
<feature type="compositionally biased region" description="Basic and acidic residues" evidence="7">
    <location>
        <begin position="140"/>
        <end position="154"/>
    </location>
</feature>
<dbReference type="InterPro" id="IPR003173">
    <property type="entry name" value="PC4_C"/>
</dbReference>
<feature type="region of interest" description="Disordered" evidence="7">
    <location>
        <begin position="140"/>
        <end position="179"/>
    </location>
</feature>
<dbReference type="AlphaFoldDB" id="A0A9W8YEH8"/>
<evidence type="ECO:0000256" key="1">
    <source>
        <dbReference type="ARBA" id="ARBA00004123"/>
    </source>
</evidence>
<evidence type="ECO:0000313" key="9">
    <source>
        <dbReference type="EMBL" id="KAJ4374951.1"/>
    </source>
</evidence>
<evidence type="ECO:0000256" key="3">
    <source>
        <dbReference type="ARBA" id="ARBA00023015"/>
    </source>
</evidence>
<dbReference type="EMBL" id="JAPEUY010000003">
    <property type="protein sequence ID" value="KAJ4374951.1"/>
    <property type="molecule type" value="Genomic_DNA"/>
</dbReference>
<comment type="similarity">
    <text evidence="2">Belongs to the transcriptional coactivator PC4 family.</text>
</comment>
<dbReference type="InterPro" id="IPR009044">
    <property type="entry name" value="ssDNA-bd_transcriptional_reg"/>
</dbReference>
<dbReference type="GO" id="GO:0005634">
    <property type="term" value="C:nucleus"/>
    <property type="evidence" value="ECO:0007669"/>
    <property type="project" value="UniProtKB-SubCell"/>
</dbReference>
<evidence type="ECO:0000259" key="8">
    <source>
        <dbReference type="Pfam" id="PF02229"/>
    </source>
</evidence>
<dbReference type="SUPFAM" id="SSF54447">
    <property type="entry name" value="ssDNA-binding transcriptional regulator domain"/>
    <property type="match status" value="1"/>
</dbReference>
<evidence type="ECO:0000256" key="2">
    <source>
        <dbReference type="ARBA" id="ARBA00009001"/>
    </source>
</evidence>
<keyword evidence="6" id="KW-0539">Nucleus</keyword>
<feature type="region of interest" description="Disordered" evidence="7">
    <location>
        <begin position="1"/>
        <end position="56"/>
    </location>
</feature>
<keyword evidence="5" id="KW-0804">Transcription</keyword>
<feature type="domain" description="Transcriptional coactivator p15 (PC4) C-terminal" evidence="8">
    <location>
        <begin position="70"/>
        <end position="120"/>
    </location>
</feature>
<protein>
    <recommendedName>
        <fullName evidence="8">Transcriptional coactivator p15 (PC4) C-terminal domain-containing protein</fullName>
    </recommendedName>
</protein>
<sequence>MAGFKRGDFRGGGGAAFKKGYPKKRSSPDDEDSVPRASKKSKGDEEEEEPATVVPKLDVDVDNNHFVALNASGKRRVTISDFNKNTLISIREYWVNDGGELKPGKKGISLTVDQYNALLAAAPLLESVLAKKDIEVVRPDYDADLSAKRETEKDDDKDEEEEEEQAQVNKVEDEDEEEE</sequence>
<comment type="subcellular location">
    <subcellularLocation>
        <location evidence="1">Nucleus</location>
    </subcellularLocation>
</comment>
<comment type="caution">
    <text evidence="9">The sequence shown here is derived from an EMBL/GenBank/DDBJ whole genome shotgun (WGS) entry which is preliminary data.</text>
</comment>
<dbReference type="Pfam" id="PF02229">
    <property type="entry name" value="PC4"/>
    <property type="match status" value="1"/>
</dbReference>
<keyword evidence="4" id="KW-0238">DNA-binding</keyword>
<evidence type="ECO:0000256" key="7">
    <source>
        <dbReference type="SAM" id="MobiDB-lite"/>
    </source>
</evidence>
<gene>
    <name evidence="9" type="ORF">N0V83_002030</name>
</gene>
<name>A0A9W8YEH8_9PLEO</name>
<keyword evidence="3" id="KW-0805">Transcription regulation</keyword>
<reference evidence="9" key="1">
    <citation type="submission" date="2022-10" db="EMBL/GenBank/DDBJ databases">
        <title>Tapping the CABI collections for fungal endophytes: first genome assemblies for Collariella, Neodidymelliopsis, Ascochyta clinopodiicola, Didymella pomorum, Didymosphaeria variabile, Neocosmospora piperis and Neocucurbitaria cava.</title>
        <authorList>
            <person name="Hill R."/>
        </authorList>
    </citation>
    <scope>NUCLEOTIDE SEQUENCE</scope>
    <source>
        <strain evidence="9">IMI 356814</strain>
    </source>
</reference>
<keyword evidence="10" id="KW-1185">Reference proteome</keyword>
<dbReference type="GO" id="GO:0003677">
    <property type="term" value="F:DNA binding"/>
    <property type="evidence" value="ECO:0007669"/>
    <property type="project" value="UniProtKB-KW"/>
</dbReference>
<proteinExistence type="inferred from homology"/>
<evidence type="ECO:0000256" key="5">
    <source>
        <dbReference type="ARBA" id="ARBA00023163"/>
    </source>
</evidence>
<dbReference type="Gene3D" id="2.30.31.10">
    <property type="entry name" value="Transcriptional Coactivator Pc4, Chain A"/>
    <property type="match status" value="1"/>
</dbReference>
<feature type="compositionally biased region" description="Acidic residues" evidence="7">
    <location>
        <begin position="155"/>
        <end position="165"/>
    </location>
</feature>
<dbReference type="GO" id="GO:0060261">
    <property type="term" value="P:positive regulation of transcription initiation by RNA polymerase II"/>
    <property type="evidence" value="ECO:0007669"/>
    <property type="project" value="InterPro"/>
</dbReference>
<dbReference type="OrthoDB" id="2505440at2759"/>
<dbReference type="GO" id="GO:0003713">
    <property type="term" value="F:transcription coactivator activity"/>
    <property type="evidence" value="ECO:0007669"/>
    <property type="project" value="InterPro"/>
</dbReference>
<dbReference type="PANTHER" id="PTHR13215">
    <property type="entry name" value="RNA POLYMERASE II TRANSCRIPTIONAL COACTIVATOR"/>
    <property type="match status" value="1"/>
</dbReference>
<accession>A0A9W8YEH8</accession>
<evidence type="ECO:0000313" key="10">
    <source>
        <dbReference type="Proteomes" id="UP001140560"/>
    </source>
</evidence>
<dbReference type="InterPro" id="IPR045125">
    <property type="entry name" value="Sub1/Tcp4-like"/>
</dbReference>
<dbReference type="Proteomes" id="UP001140560">
    <property type="component" value="Unassembled WGS sequence"/>
</dbReference>